<evidence type="ECO:0000256" key="2">
    <source>
        <dbReference type="ARBA" id="ARBA00022448"/>
    </source>
</evidence>
<dbReference type="InterPro" id="IPR037066">
    <property type="entry name" value="Plug_dom_sf"/>
</dbReference>
<dbReference type="FunFam" id="2.60.40.1120:FF:000003">
    <property type="entry name" value="Outer membrane protein Omp121"/>
    <property type="match status" value="1"/>
</dbReference>
<dbReference type="InterPro" id="IPR023996">
    <property type="entry name" value="TonB-dep_OMP_SusC/RagA"/>
</dbReference>
<dbReference type="InterPro" id="IPR012910">
    <property type="entry name" value="Plug_dom"/>
</dbReference>
<dbReference type="GO" id="GO:0009279">
    <property type="term" value="C:cell outer membrane"/>
    <property type="evidence" value="ECO:0007669"/>
    <property type="project" value="UniProtKB-SubCell"/>
</dbReference>
<evidence type="ECO:0000256" key="3">
    <source>
        <dbReference type="ARBA" id="ARBA00022452"/>
    </source>
</evidence>
<evidence type="ECO:0000256" key="1">
    <source>
        <dbReference type="ARBA" id="ARBA00004571"/>
    </source>
</evidence>
<comment type="subcellular location">
    <subcellularLocation>
        <location evidence="1 8">Cell outer membrane</location>
        <topology evidence="1 8">Multi-pass membrane protein</topology>
    </subcellularLocation>
</comment>
<dbReference type="Pfam" id="PF07715">
    <property type="entry name" value="Plug"/>
    <property type="match status" value="1"/>
</dbReference>
<dbReference type="InterPro" id="IPR023997">
    <property type="entry name" value="TonB-dep_OMP_SusC/RagA_CS"/>
</dbReference>
<sequence length="1042" mass="116454">MKKPIAYLKLNHVLLCSAIGFTSLNAMAESTNNAINETLSVLRTNQGNLTIKGTISDKTGPIIGANVIIKGTTNGVITDIDGNFTLENVKKGDILQVSFIGYSTKEIKISNNNNLHIQLDEDTQSLEEVVVVGYGSQRKSDLTGGVTAVGEDKLGLVSTNNLMDKLAGQIPGLNISTGNAQPGEDQTLRIRGNNSLTASNDPLIVMDGIPYSGSLGDIDPDIIESMSVLKDASSAAIYGSRGSNGVILIQTKKGRQGKATVTYKGQVGMAETERRLDMMSGDEYLQYLYDYNHLKNGIPYDQLTPESVLGADELANYKAGRTIDWQDKMFRQALVTNHQISLTGGTESTTYMASISRLRQDGVVRNTGMKRTNISLNINQNLGKWLKIGMSMQAIQKEYGGELPYLEAGLKMSPFGTYSDEESNLEYYPMSRNTLFYNPMSDCDAIEDKTNRNVFISTFADITLPVKGLSFRTNFGYNYRNNFVGTYYGRNTLTGSKVDGAASIENTHYWDYTWENILKYENTFGKHKIDATGLFSIQETSKQYSKQSAESFVNDEGGYHNMAGGEKNKSLSSSLTETALLSYMIRLNYAYAGKYLLTLTGRSDGYSAFGANNKYAFFPSAAAAWNISSEEFMENTRNWLDMMKLRVSYGANGNQGINAYQTLDRLSLTQYVWGDGGNTVNGVYLPTNGVGNPNLKWETTYTFNTGIDFGLFNGRLSGNIDFYIANTKDLLMNRTVPYMNGYRSILDNIGQTRNVGVEFALNSINIETKDFLWKTNVNFSLNRDKIVKLQENGKDDITNKWFIGEPTNVYYDYNVIGTWQTDDPHWKCLVEKDNTGNIISEKWGYYTDDWKEIQKGAEPGSAKLEDVDGDGVITADDKKIIGSKLPSFLMSMTNNFTYKDFYMSFVLNGVFGQWRQMHDQNFDRWMPEFNYLSGMNYWTESNPTNEMTSPSYVPYEKHSFYKRMNYVQLKNITIGYNIPKTFTQKLGITSARVDVSVNNVCTFSNIKNALNYDNAKANDDEKGVVVGYPTARSYMLGLNVTF</sequence>
<evidence type="ECO:0000313" key="13">
    <source>
        <dbReference type="EMBL" id="RHM99711.1"/>
    </source>
</evidence>
<dbReference type="PROSITE" id="PS52016">
    <property type="entry name" value="TONB_DEPENDENT_REC_3"/>
    <property type="match status" value="1"/>
</dbReference>
<dbReference type="Pfam" id="PF00593">
    <property type="entry name" value="TonB_dep_Rec_b-barrel"/>
    <property type="match status" value="1"/>
</dbReference>
<dbReference type="Gene3D" id="2.170.130.10">
    <property type="entry name" value="TonB-dependent receptor, plug domain"/>
    <property type="match status" value="1"/>
</dbReference>
<keyword evidence="13" id="KW-0675">Receptor</keyword>
<dbReference type="Gene3D" id="2.40.170.20">
    <property type="entry name" value="TonB-dependent receptor, beta-barrel domain"/>
    <property type="match status" value="1"/>
</dbReference>
<keyword evidence="2 8" id="KW-0813">Transport</keyword>
<feature type="chain" id="PRO_5019498751" evidence="10">
    <location>
        <begin position="29"/>
        <end position="1042"/>
    </location>
</feature>
<organism evidence="13 14">
    <name type="scientific">Phocaeicola plebeius</name>
    <dbReference type="NCBI Taxonomy" id="310297"/>
    <lineage>
        <taxon>Bacteria</taxon>
        <taxon>Pseudomonadati</taxon>
        <taxon>Bacteroidota</taxon>
        <taxon>Bacteroidia</taxon>
        <taxon>Bacteroidales</taxon>
        <taxon>Bacteroidaceae</taxon>
        <taxon>Phocaeicola</taxon>
    </lineage>
</organism>
<evidence type="ECO:0000313" key="14">
    <source>
        <dbReference type="Proteomes" id="UP000285109"/>
    </source>
</evidence>
<dbReference type="InterPro" id="IPR039426">
    <property type="entry name" value="TonB-dep_rcpt-like"/>
</dbReference>
<comment type="similarity">
    <text evidence="8 9">Belongs to the TonB-dependent receptor family.</text>
</comment>
<dbReference type="AlphaFoldDB" id="A0A415TEM7"/>
<accession>A0A415TEM7</accession>
<proteinExistence type="inferred from homology"/>
<dbReference type="InterPro" id="IPR008969">
    <property type="entry name" value="CarboxyPept-like_regulatory"/>
</dbReference>
<evidence type="ECO:0000259" key="12">
    <source>
        <dbReference type="Pfam" id="PF07715"/>
    </source>
</evidence>
<reference evidence="13 14" key="1">
    <citation type="submission" date="2018-08" db="EMBL/GenBank/DDBJ databases">
        <title>A genome reference for cultivated species of the human gut microbiota.</title>
        <authorList>
            <person name="Zou Y."/>
            <person name="Xue W."/>
            <person name="Luo G."/>
        </authorList>
    </citation>
    <scope>NUCLEOTIDE SEQUENCE [LARGE SCALE GENOMIC DNA]</scope>
    <source>
        <strain evidence="13 14">AF31-28B-AC</strain>
    </source>
</reference>
<dbReference type="SUPFAM" id="SSF49464">
    <property type="entry name" value="Carboxypeptidase regulatory domain-like"/>
    <property type="match status" value="1"/>
</dbReference>
<keyword evidence="3 8" id="KW-1134">Transmembrane beta strand</keyword>
<dbReference type="Pfam" id="PF13715">
    <property type="entry name" value="CarbopepD_reg_2"/>
    <property type="match status" value="1"/>
</dbReference>
<dbReference type="EMBL" id="QRQK01000005">
    <property type="protein sequence ID" value="RHM99711.1"/>
    <property type="molecule type" value="Genomic_DNA"/>
</dbReference>
<evidence type="ECO:0000256" key="8">
    <source>
        <dbReference type="PROSITE-ProRule" id="PRU01360"/>
    </source>
</evidence>
<dbReference type="NCBIfam" id="TIGR04056">
    <property type="entry name" value="OMP_RagA_SusC"/>
    <property type="match status" value="1"/>
</dbReference>
<keyword evidence="5 9" id="KW-0798">TonB box</keyword>
<feature type="domain" description="TonB-dependent receptor plug" evidence="12">
    <location>
        <begin position="139"/>
        <end position="246"/>
    </location>
</feature>
<dbReference type="InterPro" id="IPR036942">
    <property type="entry name" value="Beta-barrel_TonB_sf"/>
</dbReference>
<feature type="signal peptide" evidence="10">
    <location>
        <begin position="1"/>
        <end position="28"/>
    </location>
</feature>
<evidence type="ECO:0000256" key="10">
    <source>
        <dbReference type="SAM" id="SignalP"/>
    </source>
</evidence>
<evidence type="ECO:0000256" key="7">
    <source>
        <dbReference type="ARBA" id="ARBA00023237"/>
    </source>
</evidence>
<dbReference type="NCBIfam" id="TIGR04057">
    <property type="entry name" value="SusC_RagA_signa"/>
    <property type="match status" value="1"/>
</dbReference>
<dbReference type="Proteomes" id="UP000285109">
    <property type="component" value="Unassembled WGS sequence"/>
</dbReference>
<dbReference type="RefSeq" id="WP_118026147.1">
    <property type="nucleotide sequence ID" value="NZ_JAQCSW010000002.1"/>
</dbReference>
<evidence type="ECO:0000256" key="4">
    <source>
        <dbReference type="ARBA" id="ARBA00022692"/>
    </source>
</evidence>
<keyword evidence="4 8" id="KW-0812">Transmembrane</keyword>
<evidence type="ECO:0000256" key="9">
    <source>
        <dbReference type="RuleBase" id="RU003357"/>
    </source>
</evidence>
<feature type="domain" description="TonB-dependent receptor-like beta-barrel" evidence="11">
    <location>
        <begin position="469"/>
        <end position="999"/>
    </location>
</feature>
<evidence type="ECO:0000259" key="11">
    <source>
        <dbReference type="Pfam" id="PF00593"/>
    </source>
</evidence>
<keyword evidence="7 8" id="KW-0998">Cell outer membrane</keyword>
<protein>
    <submittedName>
        <fullName evidence="13">TonB-dependent receptor</fullName>
    </submittedName>
</protein>
<dbReference type="InterPro" id="IPR000531">
    <property type="entry name" value="Beta-barrel_TonB"/>
</dbReference>
<evidence type="ECO:0000256" key="5">
    <source>
        <dbReference type="ARBA" id="ARBA00023077"/>
    </source>
</evidence>
<dbReference type="Gene3D" id="2.60.40.1120">
    <property type="entry name" value="Carboxypeptidase-like, regulatory domain"/>
    <property type="match status" value="1"/>
</dbReference>
<dbReference type="SUPFAM" id="SSF56935">
    <property type="entry name" value="Porins"/>
    <property type="match status" value="1"/>
</dbReference>
<evidence type="ECO:0000256" key="6">
    <source>
        <dbReference type="ARBA" id="ARBA00023136"/>
    </source>
</evidence>
<keyword evidence="10" id="KW-0732">Signal</keyword>
<gene>
    <name evidence="13" type="ORF">DWZ34_03755</name>
</gene>
<comment type="caution">
    <text evidence="13">The sequence shown here is derived from an EMBL/GenBank/DDBJ whole genome shotgun (WGS) entry which is preliminary data.</text>
</comment>
<name>A0A415TEM7_9BACT</name>
<keyword evidence="6 8" id="KW-0472">Membrane</keyword>